<reference evidence="1 2" key="1">
    <citation type="submission" date="2019-10" db="EMBL/GenBank/DDBJ databases">
        <title>Complete genome sequences for adaption low water activity.</title>
        <authorList>
            <person name="Zhao L."/>
            <person name="Zhong J."/>
        </authorList>
    </citation>
    <scope>NUCLEOTIDE SEQUENCE [LARGE SCALE GENOMIC DNA]</scope>
    <source>
        <strain evidence="1 2">FDU301</strain>
        <plasmid evidence="2">pfdu301a</plasmid>
    </source>
</reference>
<accession>A0A6M6E7I7</accession>
<geneLocation type="plasmid" evidence="2">
    <name>pfdu301a</name>
</geneLocation>
<gene>
    <name evidence="1" type="ORF">FDZ14_30790</name>
</gene>
<evidence type="ECO:0000313" key="1">
    <source>
        <dbReference type="EMBL" id="QJX80478.1"/>
    </source>
</evidence>
<protein>
    <submittedName>
        <fullName evidence="1">Uncharacterized protein</fullName>
    </submittedName>
</protein>
<proteinExistence type="predicted"/>
<dbReference type="AlphaFoldDB" id="A0A6M6E7I7"/>
<dbReference type="RefSeq" id="WP_171778469.1">
    <property type="nucleotide sequence ID" value="NZ_CP045273.1"/>
</dbReference>
<dbReference type="EMBL" id="CP045273">
    <property type="protein sequence ID" value="QJX80478.1"/>
    <property type="molecule type" value="Genomic_DNA"/>
</dbReference>
<sequence>MNDNKVVINVFTTEEVQRFNNILFMRYKLNKLHSEEYTLFIDEKDGSYLNVWTPSTNVWKLEYKTDFEVSHIKELLLKKADKGFAVRDHSTDEKFLGNINEVIKTMNNNKEKDSIKALLESNGFTNLEHIRTDEVNKVYLFKGAKSRTSVTHLTIATEPNKLSVYCNAGGLKGNKSVNSKECLTLSR</sequence>
<name>A0A6M6E7I7_PRIMG</name>
<evidence type="ECO:0000313" key="2">
    <source>
        <dbReference type="Proteomes" id="UP000501076"/>
    </source>
</evidence>
<dbReference type="Proteomes" id="UP000501076">
    <property type="component" value="Plasmid pFDU301A"/>
</dbReference>
<organism evidence="1 2">
    <name type="scientific">Priestia megaterium</name>
    <name type="common">Bacillus megaterium</name>
    <dbReference type="NCBI Taxonomy" id="1404"/>
    <lineage>
        <taxon>Bacteria</taxon>
        <taxon>Bacillati</taxon>
        <taxon>Bacillota</taxon>
        <taxon>Bacilli</taxon>
        <taxon>Bacillales</taxon>
        <taxon>Bacillaceae</taxon>
        <taxon>Priestia</taxon>
    </lineage>
</organism>
<keyword evidence="1" id="KW-0614">Plasmid</keyword>